<dbReference type="SMART" id="SM00028">
    <property type="entry name" value="TPR"/>
    <property type="match status" value="7"/>
</dbReference>
<feature type="domain" description="Cdc23" evidence="8">
    <location>
        <begin position="9"/>
        <end position="252"/>
    </location>
</feature>
<dbReference type="OMA" id="ERCLYHS"/>
<dbReference type="InterPro" id="IPR019734">
    <property type="entry name" value="TPR_rpt"/>
</dbReference>
<proteinExistence type="predicted"/>
<sequence length="539" mass="62524">MTPSSNLSLATNLRNASVLFSDLCLYQSAKWCIEALDGLQLDPQNPDSLAQARMDFYSQLGTETDKYLLGKMYFDTKEYDRCAYHLKDCKGSIPNFLRLYAQYMAGEKRREEEGQGVLASTDGVTTNNQLVSIIQECTKLLARFPQDPYLLYLYGVVMSKQNNYKEAIEVLVRSLVIQPYNWSCWMEILTCMSHIDGLDSIVKRLPKQLVTTKMFIVVCHQVFCQPLDLVQNFIEELETIFPQFHYLTIQKALLNYHNLGYAEAEQIFDHVINLDPHRLDDMDAYSNILYVMEKRSKLSFLAQLASCTDKFRPETCCIIANYYSLRTDHEKAITYYRRALTLNRNCLSAWTLMGHEFVELKNSHAAIESYRRAVDTNQNDYRAWYGLGQAYEVLDMHYYSLYYYQRATALKPMDPRMWQALSNCFEKLKRYDEAIKGYKRSLAVQDNDPTVFYRIAALYEKTGDQRMASKYMEACLGTELAEGVTDETAKARIWLARYEFDQGNFSSALRYAMEYTHGSPQDLEEARAIVKTIQEREAA</sequence>
<dbReference type="Pfam" id="PF13181">
    <property type="entry name" value="TPR_8"/>
    <property type="match status" value="2"/>
</dbReference>
<reference evidence="10 12" key="2">
    <citation type="submission" date="2018-07" db="EMBL/GenBank/DDBJ databases">
        <title>Draft Genome Assemblies for Five Robust Yarrowia lipolytica Strains Exhibiting High Lipid Production and Pentose Sugar Utilization and Sugar Alcohol Secretion from Undetoxified Lignocellulosic Biomass Hydrolysates.</title>
        <authorList>
            <consortium name="DOE Joint Genome Institute"/>
            <person name="Walker C."/>
            <person name="Ryu S."/>
            <person name="Na H."/>
            <person name="Zane M."/>
            <person name="LaButti K."/>
            <person name="Lipzen A."/>
            <person name="Haridas S."/>
            <person name="Barry K."/>
            <person name="Grigoriev I.V."/>
            <person name="Quarterman J."/>
            <person name="Slininger P."/>
            <person name="Dien B."/>
            <person name="Trinh C.T."/>
        </authorList>
    </citation>
    <scope>NUCLEOTIDE SEQUENCE [LARGE SCALE GENOMIC DNA]</scope>
    <source>
        <strain evidence="10 12">YB392</strain>
    </source>
</reference>
<feature type="repeat" description="TPR" evidence="7">
    <location>
        <begin position="347"/>
        <end position="380"/>
    </location>
</feature>
<keyword evidence="6" id="KW-0131">Cell cycle</keyword>
<dbReference type="Pfam" id="PF13414">
    <property type="entry name" value="TPR_11"/>
    <property type="match status" value="1"/>
</dbReference>
<organism evidence="9 11">
    <name type="scientific">Yarrowia lipolytica</name>
    <name type="common">Candida lipolytica</name>
    <dbReference type="NCBI Taxonomy" id="4952"/>
    <lineage>
        <taxon>Eukaryota</taxon>
        <taxon>Fungi</taxon>
        <taxon>Dikarya</taxon>
        <taxon>Ascomycota</taxon>
        <taxon>Saccharomycotina</taxon>
        <taxon>Dipodascomycetes</taxon>
        <taxon>Dipodascales</taxon>
        <taxon>Dipodascales incertae sedis</taxon>
        <taxon>Yarrowia</taxon>
    </lineage>
</organism>
<dbReference type="KEGG" id="yli:2909358"/>
<dbReference type="Proteomes" id="UP000256601">
    <property type="component" value="Unassembled WGS sequence"/>
</dbReference>
<dbReference type="GeneID" id="2909358"/>
<feature type="repeat" description="TPR" evidence="7">
    <location>
        <begin position="148"/>
        <end position="181"/>
    </location>
</feature>
<dbReference type="VEuPathDB" id="FungiDB:YALI1_C15077g"/>
<feature type="repeat" description="TPR" evidence="7">
    <location>
        <begin position="381"/>
        <end position="414"/>
    </location>
</feature>
<evidence type="ECO:0000256" key="5">
    <source>
        <dbReference type="ARBA" id="ARBA00022803"/>
    </source>
</evidence>
<evidence type="ECO:0000256" key="4">
    <source>
        <dbReference type="ARBA" id="ARBA00022786"/>
    </source>
</evidence>
<evidence type="ECO:0000256" key="7">
    <source>
        <dbReference type="PROSITE-ProRule" id="PRU00339"/>
    </source>
</evidence>
<feature type="repeat" description="TPR" evidence="7">
    <location>
        <begin position="415"/>
        <end position="448"/>
    </location>
</feature>
<dbReference type="GO" id="GO:0016567">
    <property type="term" value="P:protein ubiquitination"/>
    <property type="evidence" value="ECO:0007669"/>
    <property type="project" value="TreeGrafter"/>
</dbReference>
<dbReference type="Pfam" id="PF13432">
    <property type="entry name" value="TPR_16"/>
    <property type="match status" value="1"/>
</dbReference>
<keyword evidence="1" id="KW-0132">Cell division</keyword>
<dbReference type="GO" id="GO:0005680">
    <property type="term" value="C:anaphase-promoting complex"/>
    <property type="evidence" value="ECO:0007669"/>
    <property type="project" value="EnsemblFungi"/>
</dbReference>
<dbReference type="GO" id="GO:0045842">
    <property type="term" value="P:positive regulation of mitotic metaphase/anaphase transition"/>
    <property type="evidence" value="ECO:0007669"/>
    <property type="project" value="TreeGrafter"/>
</dbReference>
<keyword evidence="2" id="KW-0677">Repeat</keyword>
<dbReference type="EMBL" id="CP017555">
    <property type="protein sequence ID" value="AOW02652.1"/>
    <property type="molecule type" value="Genomic_DNA"/>
</dbReference>
<evidence type="ECO:0000259" key="8">
    <source>
        <dbReference type="Pfam" id="PF04049"/>
    </source>
</evidence>
<protein>
    <submittedName>
        <fullName evidence="10">Anaphase promoting complex subunit 8</fullName>
    </submittedName>
</protein>
<keyword evidence="3" id="KW-0498">Mitosis</keyword>
<dbReference type="AlphaFoldDB" id="A0A1H6PRP1"/>
<keyword evidence="4" id="KW-0833">Ubl conjugation pathway</keyword>
<gene>
    <name evidence="10" type="ORF">B0I71DRAFT_136200</name>
    <name evidence="9" type="ORF">YALI1_C15077g</name>
</gene>
<evidence type="ECO:0000313" key="11">
    <source>
        <dbReference type="Proteomes" id="UP000182444"/>
    </source>
</evidence>
<evidence type="ECO:0000313" key="10">
    <source>
        <dbReference type="EMBL" id="RDW23297.1"/>
    </source>
</evidence>
<dbReference type="Pfam" id="PF04049">
    <property type="entry name" value="ANAPC8"/>
    <property type="match status" value="1"/>
</dbReference>
<dbReference type="eggNOG" id="KOG1155">
    <property type="taxonomic scope" value="Eukaryota"/>
</dbReference>
<name>A0A1H6PRP1_YARLL</name>
<dbReference type="GO" id="GO:0031145">
    <property type="term" value="P:anaphase-promoting complex-dependent catabolic process"/>
    <property type="evidence" value="ECO:0007669"/>
    <property type="project" value="TreeGrafter"/>
</dbReference>
<evidence type="ECO:0000313" key="12">
    <source>
        <dbReference type="Proteomes" id="UP000256601"/>
    </source>
</evidence>
<dbReference type="InterPro" id="IPR011990">
    <property type="entry name" value="TPR-like_helical_dom_sf"/>
</dbReference>
<dbReference type="PANTHER" id="PTHR12558:SF10">
    <property type="entry name" value="CELL DIVISION CYCLE PROTEIN 23 HOMOLOG"/>
    <property type="match status" value="1"/>
</dbReference>
<dbReference type="EMBL" id="KZ859095">
    <property type="protein sequence ID" value="RDW23297.1"/>
    <property type="molecule type" value="Genomic_DNA"/>
</dbReference>
<reference evidence="9 11" key="1">
    <citation type="journal article" date="2016" name="PLoS ONE">
        <title>Sequence Assembly of Yarrowia lipolytica Strain W29/CLIB89 Shows Transposable Element Diversity.</title>
        <authorList>
            <person name="Magnan C."/>
            <person name="Yu J."/>
            <person name="Chang I."/>
            <person name="Jahn E."/>
            <person name="Kanomata Y."/>
            <person name="Wu J."/>
            <person name="Zeller M."/>
            <person name="Oakes M."/>
            <person name="Baldi P."/>
            <person name="Sandmeyer S."/>
        </authorList>
    </citation>
    <scope>NUCLEOTIDE SEQUENCE [LARGE SCALE GENOMIC DNA]</scope>
    <source>
        <strain evidence="9">CLIB89</strain>
        <strain evidence="11">CLIB89(W29)</strain>
    </source>
</reference>
<evidence type="ECO:0000256" key="2">
    <source>
        <dbReference type="ARBA" id="ARBA00022737"/>
    </source>
</evidence>
<accession>A0A1H6PRP1</accession>
<dbReference type="PANTHER" id="PTHR12558">
    <property type="entry name" value="CELL DIVISION CYCLE 16,23,27"/>
    <property type="match status" value="1"/>
</dbReference>
<dbReference type="Gene3D" id="1.25.40.10">
    <property type="entry name" value="Tetratricopeptide repeat domain"/>
    <property type="match status" value="2"/>
</dbReference>
<keyword evidence="5 7" id="KW-0802">TPR repeat</keyword>
<dbReference type="VEuPathDB" id="FungiDB:YALI0_C10692g"/>
<dbReference type="SUPFAM" id="SSF48452">
    <property type="entry name" value="TPR-like"/>
    <property type="match status" value="2"/>
</dbReference>
<evidence type="ECO:0000313" key="9">
    <source>
        <dbReference type="EMBL" id="AOW02652.1"/>
    </source>
</evidence>
<evidence type="ECO:0000256" key="6">
    <source>
        <dbReference type="ARBA" id="ARBA00023306"/>
    </source>
</evidence>
<dbReference type="GO" id="GO:0051301">
    <property type="term" value="P:cell division"/>
    <property type="evidence" value="ECO:0007669"/>
    <property type="project" value="UniProtKB-KW"/>
</dbReference>
<evidence type="ECO:0000256" key="1">
    <source>
        <dbReference type="ARBA" id="ARBA00022618"/>
    </source>
</evidence>
<dbReference type="InterPro" id="IPR007192">
    <property type="entry name" value="APC8"/>
</dbReference>
<evidence type="ECO:0000256" key="3">
    <source>
        <dbReference type="ARBA" id="ARBA00022776"/>
    </source>
</evidence>
<dbReference type="RefSeq" id="XP_501689.1">
    <property type="nucleotide sequence ID" value="XM_501689.1"/>
</dbReference>
<dbReference type="PROSITE" id="PS50005">
    <property type="entry name" value="TPR"/>
    <property type="match status" value="4"/>
</dbReference>
<dbReference type="Proteomes" id="UP000182444">
    <property type="component" value="Chromosome 1C"/>
</dbReference>
<dbReference type="OrthoDB" id="10262026at2759"/>